<name>A0ABP7WYK5_9ACTN</name>
<dbReference type="Pfam" id="PF04672">
    <property type="entry name" value="Methyltransf_19"/>
    <property type="match status" value="1"/>
</dbReference>
<protein>
    <submittedName>
        <fullName evidence="1">SAM-dependent methyltransferase</fullName>
    </submittedName>
</protein>
<organism evidence="1 2">
    <name type="scientific">Actinomadura miaoliensis</name>
    <dbReference type="NCBI Taxonomy" id="430685"/>
    <lineage>
        <taxon>Bacteria</taxon>
        <taxon>Bacillati</taxon>
        <taxon>Actinomycetota</taxon>
        <taxon>Actinomycetes</taxon>
        <taxon>Streptosporangiales</taxon>
        <taxon>Thermomonosporaceae</taxon>
        <taxon>Actinomadura</taxon>
    </lineage>
</organism>
<dbReference type="CDD" id="cd02440">
    <property type="entry name" value="AdoMet_MTases"/>
    <property type="match status" value="1"/>
</dbReference>
<dbReference type="Gene3D" id="3.40.50.150">
    <property type="entry name" value="Vaccinia Virus protein VP39"/>
    <property type="match status" value="1"/>
</dbReference>
<proteinExistence type="predicted"/>
<dbReference type="GO" id="GO:0008168">
    <property type="term" value="F:methyltransferase activity"/>
    <property type="evidence" value="ECO:0007669"/>
    <property type="project" value="UniProtKB-KW"/>
</dbReference>
<gene>
    <name evidence="1" type="ORF">GCM10022214_76660</name>
</gene>
<evidence type="ECO:0000313" key="2">
    <source>
        <dbReference type="Proteomes" id="UP001500683"/>
    </source>
</evidence>
<keyword evidence="2" id="KW-1185">Reference proteome</keyword>
<dbReference type="SUPFAM" id="SSF53335">
    <property type="entry name" value="S-adenosyl-L-methionine-dependent methyltransferases"/>
    <property type="match status" value="1"/>
</dbReference>
<dbReference type="PIRSF" id="PIRSF017393">
    <property type="entry name" value="MTase_SAV2177"/>
    <property type="match status" value="1"/>
</dbReference>
<dbReference type="InterPro" id="IPR029063">
    <property type="entry name" value="SAM-dependent_MTases_sf"/>
</dbReference>
<dbReference type="EMBL" id="BAAAZG010000059">
    <property type="protein sequence ID" value="GAA4100070.1"/>
    <property type="molecule type" value="Genomic_DNA"/>
</dbReference>
<sequence length="265" mass="29182">MAWAAPSIARVVDCLLGGKDNFRADRERAAEALAADPRLRQVVVENRRFSRRAVRYLARECGVRQFVDIGTGLPAAENTHDIAQDHDASAQVLYVDNDPIVVAHGQALLAENDRIGVVQADLRDPGALLDHPVFTRLIDLDEPVAVLLTPVLQFLSDADRPEEIMRTVRDALPPGSHLVLSHACPEARPERVERVMDVYRSVVPSATARERERIAGFFGDFEFAEPGLTWVSSWRPDIAVPPRVAERVWQLGGVARKPGPAAGRA</sequence>
<reference evidence="2" key="1">
    <citation type="journal article" date="2019" name="Int. J. Syst. Evol. Microbiol.">
        <title>The Global Catalogue of Microorganisms (GCM) 10K type strain sequencing project: providing services to taxonomists for standard genome sequencing and annotation.</title>
        <authorList>
            <consortium name="The Broad Institute Genomics Platform"/>
            <consortium name="The Broad Institute Genome Sequencing Center for Infectious Disease"/>
            <person name="Wu L."/>
            <person name="Ma J."/>
        </authorList>
    </citation>
    <scope>NUCLEOTIDE SEQUENCE [LARGE SCALE GENOMIC DNA]</scope>
    <source>
        <strain evidence="2">JCM 16702</strain>
    </source>
</reference>
<keyword evidence="1" id="KW-0808">Transferase</keyword>
<dbReference type="Proteomes" id="UP001500683">
    <property type="component" value="Unassembled WGS sequence"/>
</dbReference>
<comment type="caution">
    <text evidence="1">The sequence shown here is derived from an EMBL/GenBank/DDBJ whole genome shotgun (WGS) entry which is preliminary data.</text>
</comment>
<keyword evidence="1" id="KW-0489">Methyltransferase</keyword>
<evidence type="ECO:0000313" key="1">
    <source>
        <dbReference type="EMBL" id="GAA4100070.1"/>
    </source>
</evidence>
<dbReference type="InterPro" id="IPR006764">
    <property type="entry name" value="SAM_dep_MeTrfase_SAV2177_type"/>
</dbReference>
<accession>A0ABP7WYK5</accession>
<dbReference type="GO" id="GO:0032259">
    <property type="term" value="P:methylation"/>
    <property type="evidence" value="ECO:0007669"/>
    <property type="project" value="UniProtKB-KW"/>
</dbReference>